<evidence type="ECO:0000256" key="4">
    <source>
        <dbReference type="ARBA" id="ARBA00022695"/>
    </source>
</evidence>
<dbReference type="EC" id="2.7.7.6" evidence="1"/>
<name>X0ZT14_9ZZZZ</name>
<reference evidence="8" key="1">
    <citation type="journal article" date="2014" name="Front. Microbiol.">
        <title>High frequency of phylogenetically diverse reductive dehalogenase-homologous genes in deep subseafloor sedimentary metagenomes.</title>
        <authorList>
            <person name="Kawai M."/>
            <person name="Futagami T."/>
            <person name="Toyoda A."/>
            <person name="Takaki Y."/>
            <person name="Nishi S."/>
            <person name="Hori S."/>
            <person name="Arai W."/>
            <person name="Tsubouchi T."/>
            <person name="Morono Y."/>
            <person name="Uchiyama I."/>
            <person name="Ito T."/>
            <person name="Fujiyama A."/>
            <person name="Inagaki F."/>
            <person name="Takami H."/>
        </authorList>
    </citation>
    <scope>NUCLEOTIDE SEQUENCE</scope>
    <source>
        <strain evidence="8">Expedition CK06-06</strain>
    </source>
</reference>
<evidence type="ECO:0000256" key="1">
    <source>
        <dbReference type="ARBA" id="ARBA00012418"/>
    </source>
</evidence>
<feature type="non-terminal residue" evidence="8">
    <location>
        <position position="233"/>
    </location>
</feature>
<dbReference type="Pfam" id="PF04997">
    <property type="entry name" value="RNA_pol_Rpb1_1"/>
    <property type="match status" value="1"/>
</dbReference>
<dbReference type="Pfam" id="PF00623">
    <property type="entry name" value="RNA_pol_Rpb1_2"/>
    <property type="match status" value="1"/>
</dbReference>
<feature type="domain" description="RNA polymerase N-terminal" evidence="7">
    <location>
        <begin position="1"/>
        <end position="233"/>
    </location>
</feature>
<protein>
    <recommendedName>
        <fullName evidence="1">DNA-directed RNA polymerase</fullName>
        <ecNumber evidence="1">2.7.7.6</ecNumber>
    </recommendedName>
</protein>
<sequence length="233" mass="26398">LNDLNRRIINRNNRLKKLIDLNAPEVIIRNEKRMLQQAVDALFDNGRGKRPILGSNSRPLKSLTDMIKGKQGRFRENLLGKRVDYSARSVIVVGPEQKLSQCGIPKKIALELFQPFIIRRLREIGLADTIKSAKKMLVRQDEEVWDILDDVVRKHLVLLNRAPTLHRMGIQAFEPILVEGNAIKLHPLVCRGFNADFDGDQMAVHLPLSVEAQIEARTLMLSTNNIFSPASGE</sequence>
<proteinExistence type="predicted"/>
<dbReference type="SMART" id="SM00663">
    <property type="entry name" value="RPOLA_N"/>
    <property type="match status" value="1"/>
</dbReference>
<evidence type="ECO:0000259" key="7">
    <source>
        <dbReference type="SMART" id="SM00663"/>
    </source>
</evidence>
<dbReference type="InterPro" id="IPR000722">
    <property type="entry name" value="RNA_pol_asu"/>
</dbReference>
<dbReference type="InterPro" id="IPR007080">
    <property type="entry name" value="RNA_pol_Rpb1_1"/>
</dbReference>
<dbReference type="EMBL" id="BARS01052095">
    <property type="protein sequence ID" value="GAG51371.1"/>
    <property type="molecule type" value="Genomic_DNA"/>
</dbReference>
<comment type="catalytic activity">
    <reaction evidence="6">
        <text>RNA(n) + a ribonucleoside 5'-triphosphate = RNA(n+1) + diphosphate</text>
        <dbReference type="Rhea" id="RHEA:21248"/>
        <dbReference type="Rhea" id="RHEA-COMP:14527"/>
        <dbReference type="Rhea" id="RHEA-COMP:17342"/>
        <dbReference type="ChEBI" id="CHEBI:33019"/>
        <dbReference type="ChEBI" id="CHEBI:61557"/>
        <dbReference type="ChEBI" id="CHEBI:140395"/>
        <dbReference type="EC" id="2.7.7.6"/>
    </reaction>
</comment>
<evidence type="ECO:0000256" key="2">
    <source>
        <dbReference type="ARBA" id="ARBA00022478"/>
    </source>
</evidence>
<dbReference type="InterPro" id="IPR045867">
    <property type="entry name" value="DNA-dir_RpoC_beta_prime"/>
</dbReference>
<evidence type="ECO:0000313" key="8">
    <source>
        <dbReference type="EMBL" id="GAG51371.1"/>
    </source>
</evidence>
<keyword evidence="3" id="KW-0808">Transferase</keyword>
<evidence type="ECO:0000256" key="3">
    <source>
        <dbReference type="ARBA" id="ARBA00022679"/>
    </source>
</evidence>
<keyword evidence="2" id="KW-0240">DNA-directed RNA polymerase</keyword>
<dbReference type="Gene3D" id="1.10.40.90">
    <property type="match status" value="1"/>
</dbReference>
<evidence type="ECO:0000256" key="5">
    <source>
        <dbReference type="ARBA" id="ARBA00023163"/>
    </source>
</evidence>
<keyword evidence="4" id="KW-0548">Nucleotidyltransferase</keyword>
<gene>
    <name evidence="8" type="ORF">S01H1_77504</name>
</gene>
<dbReference type="SUPFAM" id="SSF64484">
    <property type="entry name" value="beta and beta-prime subunits of DNA dependent RNA-polymerase"/>
    <property type="match status" value="1"/>
</dbReference>
<organism evidence="8">
    <name type="scientific">marine sediment metagenome</name>
    <dbReference type="NCBI Taxonomy" id="412755"/>
    <lineage>
        <taxon>unclassified sequences</taxon>
        <taxon>metagenomes</taxon>
        <taxon>ecological metagenomes</taxon>
    </lineage>
</organism>
<accession>X0ZT14</accession>
<dbReference type="PANTHER" id="PTHR19376">
    <property type="entry name" value="DNA-DIRECTED RNA POLYMERASE"/>
    <property type="match status" value="1"/>
</dbReference>
<dbReference type="GO" id="GO:0003677">
    <property type="term" value="F:DNA binding"/>
    <property type="evidence" value="ECO:0007669"/>
    <property type="project" value="InterPro"/>
</dbReference>
<keyword evidence="5" id="KW-0804">Transcription</keyword>
<dbReference type="InterPro" id="IPR006592">
    <property type="entry name" value="RNA_pol_N"/>
</dbReference>
<evidence type="ECO:0000256" key="6">
    <source>
        <dbReference type="ARBA" id="ARBA00048552"/>
    </source>
</evidence>
<comment type="caution">
    <text evidence="8">The sequence shown here is derived from an EMBL/GenBank/DDBJ whole genome shotgun (WGS) entry which is preliminary data.</text>
</comment>
<dbReference type="PANTHER" id="PTHR19376:SF54">
    <property type="entry name" value="DNA-DIRECTED RNA POLYMERASE SUBUNIT BETA"/>
    <property type="match status" value="1"/>
</dbReference>
<dbReference type="AlphaFoldDB" id="X0ZT14"/>
<dbReference type="GO" id="GO:0006351">
    <property type="term" value="P:DNA-templated transcription"/>
    <property type="evidence" value="ECO:0007669"/>
    <property type="project" value="InterPro"/>
</dbReference>
<dbReference type="GO" id="GO:0000428">
    <property type="term" value="C:DNA-directed RNA polymerase complex"/>
    <property type="evidence" value="ECO:0007669"/>
    <property type="project" value="UniProtKB-KW"/>
</dbReference>
<feature type="non-terminal residue" evidence="8">
    <location>
        <position position="1"/>
    </location>
</feature>
<dbReference type="Gene3D" id="2.40.40.20">
    <property type="match status" value="1"/>
</dbReference>
<dbReference type="GO" id="GO:0003899">
    <property type="term" value="F:DNA-directed RNA polymerase activity"/>
    <property type="evidence" value="ECO:0007669"/>
    <property type="project" value="UniProtKB-EC"/>
</dbReference>